<protein>
    <submittedName>
        <fullName evidence="3">BQ5605_C001g00547 protein</fullName>
    </submittedName>
</protein>
<dbReference type="InterPro" id="IPR025476">
    <property type="entry name" value="Helitron_helicase-like"/>
</dbReference>
<feature type="region of interest" description="Disordered" evidence="1">
    <location>
        <begin position="154"/>
        <end position="178"/>
    </location>
</feature>
<dbReference type="Proteomes" id="UP000249464">
    <property type="component" value="Unassembled WGS sequence"/>
</dbReference>
<feature type="compositionally biased region" description="Polar residues" evidence="1">
    <location>
        <begin position="1"/>
        <end position="12"/>
    </location>
</feature>
<evidence type="ECO:0000259" key="2">
    <source>
        <dbReference type="Pfam" id="PF14214"/>
    </source>
</evidence>
<evidence type="ECO:0000313" key="3">
    <source>
        <dbReference type="EMBL" id="SGY47601.1"/>
    </source>
</evidence>
<feature type="region of interest" description="Disordered" evidence="1">
    <location>
        <begin position="1"/>
        <end position="30"/>
    </location>
</feature>
<reference evidence="3 4" key="1">
    <citation type="submission" date="2016-11" db="EMBL/GenBank/DDBJ databases">
        <authorList>
            <person name="Jaros S."/>
            <person name="Januszkiewicz K."/>
            <person name="Wedrychowicz H."/>
        </authorList>
    </citation>
    <scope>NUCLEOTIDE SEQUENCE [LARGE SCALE GENOMIC DNA]</scope>
</reference>
<feature type="domain" description="Helitron helicase-like" evidence="2">
    <location>
        <begin position="458"/>
        <end position="540"/>
    </location>
</feature>
<accession>A0A2X0M7T2</accession>
<name>A0A2X0M7T2_9BASI</name>
<sequence length="558" mass="61806">MFSSNTISSSEQYDAYHPSPAPPSRPLDAPAFANIDYPTYSLESGSQASAFPYHLPVLGSTASTGYPSNRPSCPADSAANRLHHLHRLLPDPLQLPMDEANTSSGVLQFSPNFSWKHPGNASITTFRRGSTVRPRPTKRPMGLLERFAARRAAVRPSSSAHTDQQCDRLARNNNNPTDLGIATRIRARRAAVQNGQRGQRHGRPEAERAPPRLTTTAIIALKPLKPHVSISEYLGPKTDECAHCKARHWECERSKSTRHVNTCWSRRARTPRVSRTRLIDPAEATDTRLGPDGADSCVQRSTLIKLESMLRAGNRSVGKFASAKGCVMRLCLPPGRDRHAHNLPTSSKEMAMLLCDTNTNMGDRGPQDLILQVHSDRCSDGRPEYQIFRPSWDANPQDREQIDNGVQLREVLVGLGLHEEDEEEGDEDEKKGTTRTVMVNVSVFGSYSSPLRRKHRADIEYRSTQQENLRITTAQGITDAGANGLTPDQTGRSVILGSTVKNSPREITQRYQDAMACVVKYGKPSLFIAMTCNPEWSETLAAQGRTTKHATVWISLHE</sequence>
<keyword evidence="4" id="KW-1185">Reference proteome</keyword>
<proteinExistence type="predicted"/>
<dbReference type="PANTHER" id="PTHR45786">
    <property type="entry name" value="DNA BINDING PROTEIN-LIKE"/>
    <property type="match status" value="1"/>
</dbReference>
<dbReference type="Pfam" id="PF14214">
    <property type="entry name" value="Helitron_like_N"/>
    <property type="match status" value="1"/>
</dbReference>
<dbReference type="EMBL" id="FQNC01000043">
    <property type="protein sequence ID" value="SGY47601.1"/>
    <property type="molecule type" value="Genomic_DNA"/>
</dbReference>
<organism evidence="3 4">
    <name type="scientific">Microbotryum silenes-dioicae</name>
    <dbReference type="NCBI Taxonomy" id="796604"/>
    <lineage>
        <taxon>Eukaryota</taxon>
        <taxon>Fungi</taxon>
        <taxon>Dikarya</taxon>
        <taxon>Basidiomycota</taxon>
        <taxon>Pucciniomycotina</taxon>
        <taxon>Microbotryomycetes</taxon>
        <taxon>Microbotryales</taxon>
        <taxon>Microbotryaceae</taxon>
        <taxon>Microbotryum</taxon>
    </lineage>
</organism>
<gene>
    <name evidence="3" type="primary">BQ5605_C001g00547</name>
    <name evidence="3" type="ORF">BQ5605_C001G00547</name>
</gene>
<dbReference type="AlphaFoldDB" id="A0A2X0M7T2"/>
<dbReference type="PANTHER" id="PTHR45786:SF74">
    <property type="entry name" value="ATP-DEPENDENT DNA HELICASE"/>
    <property type="match status" value="1"/>
</dbReference>
<evidence type="ECO:0000256" key="1">
    <source>
        <dbReference type="SAM" id="MobiDB-lite"/>
    </source>
</evidence>
<evidence type="ECO:0000313" key="4">
    <source>
        <dbReference type="Proteomes" id="UP000249464"/>
    </source>
</evidence>